<dbReference type="Proteomes" id="UP000885779">
    <property type="component" value="Unassembled WGS sequence"/>
</dbReference>
<evidence type="ECO:0000256" key="11">
    <source>
        <dbReference type="HAMAP-Rule" id="MF_00244"/>
    </source>
</evidence>
<sequence length="230" mass="27140">MATWKSFRQKKLRNRPVSPDSSESRKKEKVALFGGTFDPVHYGHLQLAEWIKDKLQLDRVIFIPVRIHPFHKRQDIASPEHRLAMLQRAVSVYKNFEVNPIELEREDVSYTVDTLRTLQKTYPAAELYFLIGDDNLADFHKWKEPDEIRRLAKIVVFRRDGIHKDVKRRYPDFIHLDNPLINISSSRIREYLYSGKKVDDFIPPLIYEYIMQHGLYGAGADKNQGNFSRK</sequence>
<dbReference type="HAMAP" id="MF_00244">
    <property type="entry name" value="NaMN_adenylyltr"/>
    <property type="match status" value="1"/>
</dbReference>
<keyword evidence="6 11" id="KW-0548">Nucleotidyltransferase</keyword>
<evidence type="ECO:0000256" key="2">
    <source>
        <dbReference type="ARBA" id="ARBA00005019"/>
    </source>
</evidence>
<proteinExistence type="inferred from homology"/>
<keyword evidence="8 11" id="KW-0067">ATP-binding</keyword>
<dbReference type="InterPro" id="IPR014729">
    <property type="entry name" value="Rossmann-like_a/b/a_fold"/>
</dbReference>
<dbReference type="SUPFAM" id="SSF52374">
    <property type="entry name" value="Nucleotidylyl transferase"/>
    <property type="match status" value="1"/>
</dbReference>
<evidence type="ECO:0000256" key="3">
    <source>
        <dbReference type="ARBA" id="ARBA00009014"/>
    </source>
</evidence>
<dbReference type="GO" id="GO:0009435">
    <property type="term" value="P:NAD+ biosynthetic process"/>
    <property type="evidence" value="ECO:0007669"/>
    <property type="project" value="UniProtKB-UniRule"/>
</dbReference>
<comment type="catalytic activity">
    <reaction evidence="10 11">
        <text>nicotinate beta-D-ribonucleotide + ATP + H(+) = deamido-NAD(+) + diphosphate</text>
        <dbReference type="Rhea" id="RHEA:22860"/>
        <dbReference type="ChEBI" id="CHEBI:15378"/>
        <dbReference type="ChEBI" id="CHEBI:30616"/>
        <dbReference type="ChEBI" id="CHEBI:33019"/>
        <dbReference type="ChEBI" id="CHEBI:57502"/>
        <dbReference type="ChEBI" id="CHEBI:58437"/>
        <dbReference type="EC" id="2.7.7.18"/>
    </reaction>
</comment>
<dbReference type="GO" id="GO:0004515">
    <property type="term" value="F:nicotinate-nucleotide adenylyltransferase activity"/>
    <property type="evidence" value="ECO:0007669"/>
    <property type="project" value="UniProtKB-UniRule"/>
</dbReference>
<feature type="region of interest" description="Disordered" evidence="12">
    <location>
        <begin position="1"/>
        <end position="25"/>
    </location>
</feature>
<dbReference type="EC" id="2.7.7.18" evidence="11"/>
<evidence type="ECO:0000256" key="4">
    <source>
        <dbReference type="ARBA" id="ARBA00022642"/>
    </source>
</evidence>
<dbReference type="PANTHER" id="PTHR39321">
    <property type="entry name" value="NICOTINATE-NUCLEOTIDE ADENYLYLTRANSFERASE-RELATED"/>
    <property type="match status" value="1"/>
</dbReference>
<dbReference type="InterPro" id="IPR004821">
    <property type="entry name" value="Cyt_trans-like"/>
</dbReference>
<dbReference type="UniPathway" id="UPA00253">
    <property type="reaction ID" value="UER00332"/>
</dbReference>
<name>A0A7V4WWA0_CALAY</name>
<evidence type="ECO:0000256" key="9">
    <source>
        <dbReference type="ARBA" id="ARBA00023027"/>
    </source>
</evidence>
<evidence type="ECO:0000256" key="12">
    <source>
        <dbReference type="SAM" id="MobiDB-lite"/>
    </source>
</evidence>
<dbReference type="PANTHER" id="PTHR39321:SF3">
    <property type="entry name" value="PHOSPHOPANTETHEINE ADENYLYLTRANSFERASE"/>
    <property type="match status" value="1"/>
</dbReference>
<organism evidence="14">
    <name type="scientific">Caldithrix abyssi</name>
    <dbReference type="NCBI Taxonomy" id="187145"/>
    <lineage>
        <taxon>Bacteria</taxon>
        <taxon>Pseudomonadati</taxon>
        <taxon>Calditrichota</taxon>
        <taxon>Calditrichia</taxon>
        <taxon>Calditrichales</taxon>
        <taxon>Calditrichaceae</taxon>
        <taxon>Caldithrix</taxon>
    </lineage>
</organism>
<evidence type="ECO:0000259" key="13">
    <source>
        <dbReference type="Pfam" id="PF01467"/>
    </source>
</evidence>
<dbReference type="GO" id="GO:0005524">
    <property type="term" value="F:ATP binding"/>
    <property type="evidence" value="ECO:0007669"/>
    <property type="project" value="UniProtKB-KW"/>
</dbReference>
<evidence type="ECO:0000256" key="7">
    <source>
        <dbReference type="ARBA" id="ARBA00022741"/>
    </source>
</evidence>
<reference evidence="14" key="1">
    <citation type="journal article" date="2020" name="mSystems">
        <title>Genome- and Community-Level Interaction Insights into Carbon Utilization and Element Cycling Functions of Hydrothermarchaeota in Hydrothermal Sediment.</title>
        <authorList>
            <person name="Zhou Z."/>
            <person name="Liu Y."/>
            <person name="Xu W."/>
            <person name="Pan J."/>
            <person name="Luo Z.H."/>
            <person name="Li M."/>
        </authorList>
    </citation>
    <scope>NUCLEOTIDE SEQUENCE [LARGE SCALE GENOMIC DNA]</scope>
    <source>
        <strain evidence="14">HyVt-577</strain>
    </source>
</reference>
<evidence type="ECO:0000256" key="8">
    <source>
        <dbReference type="ARBA" id="ARBA00022840"/>
    </source>
</evidence>
<keyword evidence="9 11" id="KW-0520">NAD</keyword>
<comment type="similarity">
    <text evidence="3 11">Belongs to the NadD family.</text>
</comment>
<dbReference type="NCBIfam" id="NF000840">
    <property type="entry name" value="PRK00071.1-3"/>
    <property type="match status" value="1"/>
</dbReference>
<keyword evidence="4 11" id="KW-0662">Pyridine nucleotide biosynthesis</keyword>
<feature type="domain" description="Cytidyltransferase-like" evidence="13">
    <location>
        <begin position="32"/>
        <end position="190"/>
    </location>
</feature>
<dbReference type="Pfam" id="PF01467">
    <property type="entry name" value="CTP_transf_like"/>
    <property type="match status" value="1"/>
</dbReference>
<gene>
    <name evidence="11 14" type="primary">nadD</name>
    <name evidence="14" type="ORF">ENK44_14880</name>
</gene>
<comment type="caution">
    <text evidence="14">The sequence shown here is derived from an EMBL/GenBank/DDBJ whole genome shotgun (WGS) entry which is preliminary data.</text>
</comment>
<evidence type="ECO:0000313" key="14">
    <source>
        <dbReference type="EMBL" id="HGY56990.1"/>
    </source>
</evidence>
<dbReference type="InterPro" id="IPR005248">
    <property type="entry name" value="NadD/NMNAT"/>
</dbReference>
<comment type="function">
    <text evidence="1 11">Catalyzes the reversible adenylation of nicotinate mononucleotide (NaMN) to nicotinic acid adenine dinucleotide (NaAD).</text>
</comment>
<dbReference type="NCBIfam" id="TIGR00125">
    <property type="entry name" value="cyt_tran_rel"/>
    <property type="match status" value="1"/>
</dbReference>
<keyword evidence="5 11" id="KW-0808">Transferase</keyword>
<protein>
    <recommendedName>
        <fullName evidence="11">Probable nicotinate-nucleotide adenylyltransferase</fullName>
        <ecNumber evidence="11">2.7.7.18</ecNumber>
    </recommendedName>
    <alternativeName>
        <fullName evidence="11">Deamido-NAD(+) diphosphorylase</fullName>
    </alternativeName>
    <alternativeName>
        <fullName evidence="11">Deamido-NAD(+) pyrophosphorylase</fullName>
    </alternativeName>
    <alternativeName>
        <fullName evidence="11">Nicotinate mononucleotide adenylyltransferase</fullName>
        <shortName evidence="11">NaMN adenylyltransferase</shortName>
    </alternativeName>
</protein>
<dbReference type="Gene3D" id="3.40.50.620">
    <property type="entry name" value="HUPs"/>
    <property type="match status" value="1"/>
</dbReference>
<comment type="pathway">
    <text evidence="2 11">Cofactor biosynthesis; NAD(+) biosynthesis; deamido-NAD(+) from nicotinate D-ribonucleotide: step 1/1.</text>
</comment>
<evidence type="ECO:0000256" key="1">
    <source>
        <dbReference type="ARBA" id="ARBA00002324"/>
    </source>
</evidence>
<evidence type="ECO:0000256" key="10">
    <source>
        <dbReference type="ARBA" id="ARBA00048721"/>
    </source>
</evidence>
<dbReference type="NCBIfam" id="TIGR00482">
    <property type="entry name" value="nicotinate (nicotinamide) nucleotide adenylyltransferase"/>
    <property type="match status" value="1"/>
</dbReference>
<evidence type="ECO:0000256" key="5">
    <source>
        <dbReference type="ARBA" id="ARBA00022679"/>
    </source>
</evidence>
<keyword evidence="7 11" id="KW-0547">Nucleotide-binding</keyword>
<dbReference type="CDD" id="cd02165">
    <property type="entry name" value="NMNAT"/>
    <property type="match status" value="1"/>
</dbReference>
<accession>A0A7V4WWA0</accession>
<dbReference type="EMBL" id="DRQG01000142">
    <property type="protein sequence ID" value="HGY56990.1"/>
    <property type="molecule type" value="Genomic_DNA"/>
</dbReference>
<dbReference type="AlphaFoldDB" id="A0A7V4WWA0"/>
<evidence type="ECO:0000256" key="6">
    <source>
        <dbReference type="ARBA" id="ARBA00022695"/>
    </source>
</evidence>